<dbReference type="Pfam" id="PF02627">
    <property type="entry name" value="CMD"/>
    <property type="match status" value="1"/>
</dbReference>
<comment type="caution">
    <text evidence="2">The sequence shown here is derived from an EMBL/GenBank/DDBJ whole genome shotgun (WGS) entry which is preliminary data.</text>
</comment>
<dbReference type="SUPFAM" id="SSF69118">
    <property type="entry name" value="AhpD-like"/>
    <property type="match status" value="1"/>
</dbReference>
<protein>
    <submittedName>
        <fullName evidence="2">Carboxymuconolactone decarboxylase family protein</fullName>
    </submittedName>
</protein>
<proteinExistence type="predicted"/>
<dbReference type="InterPro" id="IPR029032">
    <property type="entry name" value="AhpD-like"/>
</dbReference>
<organism evidence="2 3">
    <name type="scientific">Microbacterium salsuginis</name>
    <dbReference type="NCBI Taxonomy" id="2722803"/>
    <lineage>
        <taxon>Bacteria</taxon>
        <taxon>Bacillati</taxon>
        <taxon>Actinomycetota</taxon>
        <taxon>Actinomycetes</taxon>
        <taxon>Micrococcales</taxon>
        <taxon>Microbacteriaceae</taxon>
        <taxon>Microbacterium</taxon>
    </lineage>
</organism>
<evidence type="ECO:0000313" key="2">
    <source>
        <dbReference type="EMBL" id="NLP82250.1"/>
    </source>
</evidence>
<dbReference type="PANTHER" id="PTHR35446:SF2">
    <property type="entry name" value="CARBOXYMUCONOLACTONE DECARBOXYLASE-LIKE DOMAIN-CONTAINING PROTEIN"/>
    <property type="match status" value="1"/>
</dbReference>
<name>A0ABX1K6E7_9MICO</name>
<accession>A0ABX1K6E7</accession>
<dbReference type="InterPro" id="IPR003779">
    <property type="entry name" value="CMD-like"/>
</dbReference>
<evidence type="ECO:0000259" key="1">
    <source>
        <dbReference type="Pfam" id="PF02627"/>
    </source>
</evidence>
<reference evidence="2 3" key="1">
    <citation type="submission" date="2020-04" db="EMBL/GenBank/DDBJ databases">
        <title>CFH 90308 Microbacterium sp.</title>
        <authorList>
            <person name="Nie G."/>
            <person name="Ming H."/>
            <person name="Xia T."/>
        </authorList>
    </citation>
    <scope>NUCLEOTIDE SEQUENCE [LARGE SCALE GENOMIC DNA]</scope>
    <source>
        <strain evidence="2 3">CFH 90308</strain>
    </source>
</reference>
<dbReference type="Proteomes" id="UP001429745">
    <property type="component" value="Unassembled WGS sequence"/>
</dbReference>
<sequence>MIVSTPAIDEATGHAAEMLDEDLRADGFVFAYTSAMAVNPAAHEAFVALVRAIVPSIGVRTYELATLAAARAIGSPHCLLAHARKSLRAGVLDEDQLERFARTGTTPGLDEADAAVVAFAEKLSVAPGTMTDADTLRLRDAGFTDRQIVDITLAAAARNYFSRALLALAVPVDDVPGLSPGLSAALRTATRRRDVSGG</sequence>
<dbReference type="PANTHER" id="PTHR35446">
    <property type="entry name" value="SI:CH211-175M2.5"/>
    <property type="match status" value="1"/>
</dbReference>
<gene>
    <name evidence="2" type="ORF">HF576_00145</name>
</gene>
<feature type="domain" description="Carboxymuconolactone decarboxylase-like" evidence="1">
    <location>
        <begin position="40"/>
        <end position="118"/>
    </location>
</feature>
<dbReference type="Gene3D" id="1.20.1290.10">
    <property type="entry name" value="AhpD-like"/>
    <property type="match status" value="1"/>
</dbReference>
<keyword evidence="3" id="KW-1185">Reference proteome</keyword>
<dbReference type="RefSeq" id="WP_168910778.1">
    <property type="nucleotide sequence ID" value="NZ_JABACI010000001.1"/>
</dbReference>
<evidence type="ECO:0000313" key="3">
    <source>
        <dbReference type="Proteomes" id="UP001429745"/>
    </source>
</evidence>
<dbReference type="EMBL" id="JABACI010000001">
    <property type="protein sequence ID" value="NLP82250.1"/>
    <property type="molecule type" value="Genomic_DNA"/>
</dbReference>